<proteinExistence type="predicted"/>
<comment type="caution">
    <text evidence="1">The sequence shown here is derived from an EMBL/GenBank/DDBJ whole genome shotgun (WGS) entry which is preliminary data.</text>
</comment>
<reference evidence="1" key="2">
    <citation type="submission" date="2020-06" db="EMBL/GenBank/DDBJ databases">
        <authorList>
            <person name="Sheffer M."/>
        </authorList>
    </citation>
    <scope>NUCLEOTIDE SEQUENCE</scope>
</reference>
<name>A0A8T0EWC5_ARGBR</name>
<accession>A0A8T0EWC5</accession>
<protein>
    <submittedName>
        <fullName evidence="1">Uncharacterized protein</fullName>
    </submittedName>
</protein>
<sequence length="115" mass="13058">MKNVLKLRALPLCRGINIHQHFGNVKARTSGQFASHQRNVCGTWPQKMRKKRRTLFAIVPVRIRLEAFKQSSAQPLEEIVAGSLHGNAGDPLPNILLGENCHPRKIFPYFLYTDV</sequence>
<evidence type="ECO:0000313" key="2">
    <source>
        <dbReference type="Proteomes" id="UP000807504"/>
    </source>
</evidence>
<keyword evidence="2" id="KW-1185">Reference proteome</keyword>
<dbReference type="AlphaFoldDB" id="A0A8T0EWC5"/>
<reference evidence="1" key="1">
    <citation type="journal article" date="2020" name="bioRxiv">
        <title>Chromosome-level reference genome of the European wasp spider Argiope bruennichi: a resource for studies on range expansion and evolutionary adaptation.</title>
        <authorList>
            <person name="Sheffer M.M."/>
            <person name="Hoppe A."/>
            <person name="Krehenwinkel H."/>
            <person name="Uhl G."/>
            <person name="Kuss A.W."/>
            <person name="Jensen L."/>
            <person name="Jensen C."/>
            <person name="Gillespie R.G."/>
            <person name="Hoff K.J."/>
            <person name="Prost S."/>
        </authorList>
    </citation>
    <scope>NUCLEOTIDE SEQUENCE</scope>
</reference>
<evidence type="ECO:0000313" key="1">
    <source>
        <dbReference type="EMBL" id="KAF8782623.1"/>
    </source>
</evidence>
<organism evidence="1 2">
    <name type="scientific">Argiope bruennichi</name>
    <name type="common">Wasp spider</name>
    <name type="synonym">Aranea bruennichi</name>
    <dbReference type="NCBI Taxonomy" id="94029"/>
    <lineage>
        <taxon>Eukaryota</taxon>
        <taxon>Metazoa</taxon>
        <taxon>Ecdysozoa</taxon>
        <taxon>Arthropoda</taxon>
        <taxon>Chelicerata</taxon>
        <taxon>Arachnida</taxon>
        <taxon>Araneae</taxon>
        <taxon>Araneomorphae</taxon>
        <taxon>Entelegynae</taxon>
        <taxon>Araneoidea</taxon>
        <taxon>Araneidae</taxon>
        <taxon>Argiope</taxon>
    </lineage>
</organism>
<dbReference type="Proteomes" id="UP000807504">
    <property type="component" value="Unassembled WGS sequence"/>
</dbReference>
<dbReference type="EMBL" id="JABXBU010001863">
    <property type="protein sequence ID" value="KAF8782623.1"/>
    <property type="molecule type" value="Genomic_DNA"/>
</dbReference>
<gene>
    <name evidence="1" type="ORF">HNY73_012887</name>
</gene>